<evidence type="ECO:0000313" key="3">
    <source>
        <dbReference type="Proteomes" id="UP000306813"/>
    </source>
</evidence>
<reference evidence="2 3" key="1">
    <citation type="submission" date="2019-05" db="EMBL/GenBank/DDBJ databases">
        <title>Draft genomes of eight strains of Campylobacter helveticus isolated from cats and a dog in New Zealand.</title>
        <authorList>
            <person name="Bojanic K."/>
            <person name="Midwinter A.C."/>
            <person name="Biggs P.J."/>
            <person name="Acke E."/>
            <person name="Cornelius A.J."/>
            <person name="Marshall J.C."/>
        </authorList>
    </citation>
    <scope>NUCLEOTIDE SEQUENCE [LARGE SCALE GENOMIC DNA]</scope>
    <source>
        <strain evidence="2 3">ACP123b</strain>
    </source>
</reference>
<dbReference type="Gene3D" id="2.30.30.290">
    <property type="entry name" value="YopX-like domains"/>
    <property type="match status" value="1"/>
</dbReference>
<dbReference type="EMBL" id="VDBS01000055">
    <property type="protein sequence ID" value="TNB56396.1"/>
    <property type="molecule type" value="Genomic_DNA"/>
</dbReference>
<comment type="caution">
    <text evidence="2">The sequence shown here is derived from an EMBL/GenBank/DDBJ whole genome shotgun (WGS) entry which is preliminary data.</text>
</comment>
<dbReference type="SUPFAM" id="SSF159006">
    <property type="entry name" value="YopX-like"/>
    <property type="match status" value="1"/>
</dbReference>
<name>A0AAX2UH89_9BACT</name>
<dbReference type="RefSeq" id="WP_139026866.1">
    <property type="nucleotide sequence ID" value="NZ_VDBS01000055.1"/>
</dbReference>
<evidence type="ECO:0000313" key="2">
    <source>
        <dbReference type="EMBL" id="TNB56396.1"/>
    </source>
</evidence>
<feature type="domain" description="YopX protein" evidence="1">
    <location>
        <begin position="56"/>
        <end position="131"/>
    </location>
</feature>
<evidence type="ECO:0000259" key="1">
    <source>
        <dbReference type="Pfam" id="PF09643"/>
    </source>
</evidence>
<organism evidence="2 3">
    <name type="scientific">Campylobacter helveticus</name>
    <dbReference type="NCBI Taxonomy" id="28898"/>
    <lineage>
        <taxon>Bacteria</taxon>
        <taxon>Pseudomonadati</taxon>
        <taxon>Campylobacterota</taxon>
        <taxon>Epsilonproteobacteria</taxon>
        <taxon>Campylobacterales</taxon>
        <taxon>Campylobacteraceae</taxon>
        <taxon>Campylobacter</taxon>
    </lineage>
</organism>
<proteinExistence type="predicted"/>
<protein>
    <recommendedName>
        <fullName evidence="1">YopX protein domain-containing protein</fullName>
    </recommendedName>
</protein>
<dbReference type="Proteomes" id="UP000306813">
    <property type="component" value="Unassembled WGS sequence"/>
</dbReference>
<dbReference type="InterPro" id="IPR019096">
    <property type="entry name" value="YopX_protein"/>
</dbReference>
<dbReference type="InterPro" id="IPR023385">
    <property type="entry name" value="YopX-like_C"/>
</dbReference>
<dbReference type="Pfam" id="PF09643">
    <property type="entry name" value="YopX"/>
    <property type="match status" value="1"/>
</dbReference>
<accession>A0AAX2UH89</accession>
<dbReference type="AlphaFoldDB" id="A0AAX2UH89"/>
<gene>
    <name evidence="2" type="ORF">FDW42_07520</name>
</gene>
<sequence>MKIKDFNFRLVMSEAFLENEVKCQNEECPCANFKIFYDKEAVLTFSDLAFNDLEAQIDLFTDFKDKNDNKIYENDFIEFKTSLRNYKTYQGQVIFKEGCFYALSDDNVYRLNGLFDMKVLGNMHEDKELLEQTKQNAPKKYAIKALRIRDEIY</sequence>